<evidence type="ECO:0000313" key="3">
    <source>
        <dbReference type="Proteomes" id="UP000075573"/>
    </source>
</evidence>
<dbReference type="Pfam" id="PF19613">
    <property type="entry name" value="DUF6118"/>
    <property type="match status" value="1"/>
</dbReference>
<evidence type="ECO:0000256" key="1">
    <source>
        <dbReference type="SAM" id="Phobius"/>
    </source>
</evidence>
<proteinExistence type="predicted"/>
<dbReference type="InterPro" id="IPR046121">
    <property type="entry name" value="DUF6118"/>
</dbReference>
<dbReference type="PATRIC" id="fig|442.7.peg.2871"/>
<dbReference type="EMBL" id="LHZB01000093">
    <property type="protein sequence ID" value="KXV02473.1"/>
    <property type="molecule type" value="Genomic_DNA"/>
</dbReference>
<dbReference type="Proteomes" id="UP000075573">
    <property type="component" value="Unassembled WGS sequence"/>
</dbReference>
<organism evidence="2 3">
    <name type="scientific">Gluconobacter potus</name>
    <dbReference type="NCBI Taxonomy" id="2724927"/>
    <lineage>
        <taxon>Bacteria</taxon>
        <taxon>Pseudomonadati</taxon>
        <taxon>Pseudomonadota</taxon>
        <taxon>Alphaproteobacteria</taxon>
        <taxon>Acetobacterales</taxon>
        <taxon>Acetobacteraceae</taxon>
        <taxon>Gluconobacter</taxon>
    </lineage>
</organism>
<reference evidence="2 3" key="1">
    <citation type="submission" date="2015-06" db="EMBL/GenBank/DDBJ databases">
        <title>Improved classification and identification of acetic acid bacteria using matrix-assisted laser desorption/ionization time-of-flight mass spectrometry; Gluconobacter nephelii and Gluconobacter uchimurae are later heterotypic synonyms of Gluconobacter japonicus and Gluconobacter oxydans, respectively.</title>
        <authorList>
            <person name="Li L."/>
            <person name="Cleenwerck I."/>
            <person name="De Vuyst L."/>
            <person name="Vandamme P."/>
        </authorList>
    </citation>
    <scope>NUCLEOTIDE SEQUENCE [LARGE SCALE GENOMIC DNA]</scope>
    <source>
        <strain evidence="2 3">LMG 1764</strain>
    </source>
</reference>
<dbReference type="AlphaFoldDB" id="A0A149QYT1"/>
<dbReference type="RefSeq" id="WP_062494060.1">
    <property type="nucleotide sequence ID" value="NZ_LHZB01000093.1"/>
</dbReference>
<protein>
    <submittedName>
        <fullName evidence="2">Uncharacterized protein</fullName>
    </submittedName>
</protein>
<name>A0A149QYT1_9PROT</name>
<comment type="caution">
    <text evidence="2">The sequence shown here is derived from an EMBL/GenBank/DDBJ whole genome shotgun (WGS) entry which is preliminary data.</text>
</comment>
<keyword evidence="1" id="KW-0812">Transmembrane</keyword>
<sequence length="223" mass="24519">MSETDPAARAFEDLCAEMTVLRRSVEALPQAWRDNRPPDYTEDLARVVKAMNVVGARMEAIEANPTLKMTPQAYGQGIRQAGISASQEMQTAFQKAIGEVQGERRVLANIIGQSRQQDRQNWWLLGVGLACLVVGIGLSPVLAYLLPSSIGTRVASFIVGEKDRWNSGAMMMAVSNPEGWQRVREDSQLVEANRDRITACQKAVSGQEKTQKSCVITVPAEQE</sequence>
<evidence type="ECO:0000313" key="2">
    <source>
        <dbReference type="EMBL" id="KXV02473.1"/>
    </source>
</evidence>
<keyword evidence="1" id="KW-1133">Transmembrane helix</keyword>
<accession>A0A149QYT1</accession>
<gene>
    <name evidence="2" type="ORF">AD929_02565</name>
</gene>
<keyword evidence="1" id="KW-0472">Membrane</keyword>
<feature type="transmembrane region" description="Helical" evidence="1">
    <location>
        <begin position="122"/>
        <end position="146"/>
    </location>
</feature>